<feature type="region of interest" description="Disordered" evidence="1">
    <location>
        <begin position="718"/>
        <end position="741"/>
    </location>
</feature>
<feature type="compositionally biased region" description="Low complexity" evidence="1">
    <location>
        <begin position="150"/>
        <end position="160"/>
    </location>
</feature>
<dbReference type="VEuPathDB" id="TrichDB:TVAG_497410"/>
<evidence type="ECO:0000256" key="1">
    <source>
        <dbReference type="SAM" id="MobiDB-lite"/>
    </source>
</evidence>
<reference evidence="2" key="2">
    <citation type="journal article" date="2007" name="Science">
        <title>Draft genome sequence of the sexually transmitted pathogen Trichomonas vaginalis.</title>
        <authorList>
            <person name="Carlton J.M."/>
            <person name="Hirt R.P."/>
            <person name="Silva J.C."/>
            <person name="Delcher A.L."/>
            <person name="Schatz M."/>
            <person name="Zhao Q."/>
            <person name="Wortman J.R."/>
            <person name="Bidwell S.L."/>
            <person name="Alsmark U.C.M."/>
            <person name="Besteiro S."/>
            <person name="Sicheritz-Ponten T."/>
            <person name="Noel C.J."/>
            <person name="Dacks J.B."/>
            <person name="Foster P.G."/>
            <person name="Simillion C."/>
            <person name="Van de Peer Y."/>
            <person name="Miranda-Saavedra D."/>
            <person name="Barton G.J."/>
            <person name="Westrop G.D."/>
            <person name="Mueller S."/>
            <person name="Dessi D."/>
            <person name="Fiori P.L."/>
            <person name="Ren Q."/>
            <person name="Paulsen I."/>
            <person name="Zhang H."/>
            <person name="Bastida-Corcuera F.D."/>
            <person name="Simoes-Barbosa A."/>
            <person name="Brown M.T."/>
            <person name="Hayes R.D."/>
            <person name="Mukherjee M."/>
            <person name="Okumura C.Y."/>
            <person name="Schneider R."/>
            <person name="Smith A.J."/>
            <person name="Vanacova S."/>
            <person name="Villalvazo M."/>
            <person name="Haas B.J."/>
            <person name="Pertea M."/>
            <person name="Feldblyum T.V."/>
            <person name="Utterback T.R."/>
            <person name="Shu C.L."/>
            <person name="Osoegawa K."/>
            <person name="de Jong P.J."/>
            <person name="Hrdy I."/>
            <person name="Horvathova L."/>
            <person name="Zubacova Z."/>
            <person name="Dolezal P."/>
            <person name="Malik S.B."/>
            <person name="Logsdon J.M. Jr."/>
            <person name="Henze K."/>
            <person name="Gupta A."/>
            <person name="Wang C.C."/>
            <person name="Dunne R.L."/>
            <person name="Upcroft J.A."/>
            <person name="Upcroft P."/>
            <person name="White O."/>
            <person name="Salzberg S.L."/>
            <person name="Tang P."/>
            <person name="Chiu C.-H."/>
            <person name="Lee Y.-S."/>
            <person name="Embley T.M."/>
            <person name="Coombs G.H."/>
            <person name="Mottram J.C."/>
            <person name="Tachezy J."/>
            <person name="Fraser-Liggett C.M."/>
            <person name="Johnson P.J."/>
        </authorList>
    </citation>
    <scope>NUCLEOTIDE SEQUENCE [LARGE SCALE GENOMIC DNA]</scope>
    <source>
        <strain evidence="2">G3</strain>
    </source>
</reference>
<name>A2EGY3_TRIV3</name>
<proteinExistence type="predicted"/>
<dbReference type="Proteomes" id="UP000001542">
    <property type="component" value="Unassembled WGS sequence"/>
</dbReference>
<gene>
    <name evidence="2" type="ORF">TVAG_497410</name>
</gene>
<dbReference type="RefSeq" id="XP_001320340.1">
    <property type="nucleotide sequence ID" value="XM_001320305.1"/>
</dbReference>
<dbReference type="VEuPathDB" id="TrichDB:TVAGG3_0803370"/>
<evidence type="ECO:0000313" key="3">
    <source>
        <dbReference type="Proteomes" id="UP000001542"/>
    </source>
</evidence>
<feature type="compositionally biased region" description="Basic residues" evidence="1">
    <location>
        <begin position="109"/>
        <end position="125"/>
    </location>
</feature>
<feature type="compositionally biased region" description="Basic and acidic residues" evidence="1">
    <location>
        <begin position="797"/>
        <end position="807"/>
    </location>
</feature>
<dbReference type="KEGG" id="tva:4766013"/>
<feature type="compositionally biased region" description="Polar residues" evidence="1">
    <location>
        <begin position="757"/>
        <end position="773"/>
    </location>
</feature>
<feature type="region of interest" description="Disordered" evidence="1">
    <location>
        <begin position="58"/>
        <end position="79"/>
    </location>
</feature>
<dbReference type="SMR" id="A2EGY3"/>
<keyword evidence="3" id="KW-1185">Reference proteome</keyword>
<protein>
    <submittedName>
        <fullName evidence="2">Uncharacterized protein</fullName>
    </submittedName>
</protein>
<feature type="region of interest" description="Disordered" evidence="1">
    <location>
        <begin position="107"/>
        <end position="174"/>
    </location>
</feature>
<dbReference type="AlphaFoldDB" id="A2EGY3"/>
<dbReference type="EMBL" id="DS113385">
    <property type="protein sequence ID" value="EAY08117.1"/>
    <property type="molecule type" value="Genomic_DNA"/>
</dbReference>
<sequence length="815" mass="94828">MDISYPVLVSDLKVLVGKSVNFSPKNIIVKNKDNKKISNNTKIENAESSNKLIFTILNKSDNSNNSTEKEQDSTSKEEKERFLMNLGMPKKAAQQLLQSTNYDLEKATQLRKAKTPAKRGRKKKIVNSTEKPPNEELEKVDVPSSKAKNQKSPKSPQHSQHQSENEETKSDSTNKWTEENIIRLLTLCSERTDLTNISAWHEIADNFPFCTAADCIRIYMDVLSKPELVNDPKFTNLTANNIFKSVDFNTKFTPDSVENFNLILLLQYLNETDSNMKFTRLQFPKYSEGYLSYLIYWLATAFDQNLVLCLNPQAARLFEGRQNGIPLEKIQAEYFNSFTLEDVEKISEKLFDPESLPRFVNASKEFYEFYKEYEPCSTNTYSVKNYLIPEYIPYLIEDYKIHKKQQKKSYAPSFSWNYKLEQKFLYTLSKCYPNNNMFKIFGSEYGILTEMCFKQHFEFIKSGFSENHFKYLTIPPNLSKHFNVKFKVIKNEIKMKSIFGDFYRLINDENVWDELSSIYTDFDRFTIRCNILRAIESILNVNNNHDYDVRKLEEFYDKNPYIDKRLYRLYIHLNLDIHELGRMNHKTLNSLLNWLDCRLYGISAQLPVGISIESAKILSNYYGNEKNCTHLWEDFISAISSIDSGSSILEMLVNLLPNYSRDVVTKAYLVFLEDFKQDRIKSTVLQPHTYFVLNSEIKMLNTRAKLISDIPHFIENPNKSSGSTPVRYTNSNGTPSSQPVFAVPYPMIDTSKMGQKYPQSPNFSQTPMANQPKNIPRFDIEKYLRDVVNKKIAQAQKENETVKKEENSTEQNPPQ</sequence>
<feature type="compositionally biased region" description="Polar residues" evidence="1">
    <location>
        <begin position="718"/>
        <end position="739"/>
    </location>
</feature>
<accession>A2EGY3</accession>
<reference evidence="2" key="1">
    <citation type="submission" date="2006-10" db="EMBL/GenBank/DDBJ databases">
        <authorList>
            <person name="Amadeo P."/>
            <person name="Zhao Q."/>
            <person name="Wortman J."/>
            <person name="Fraser-Liggett C."/>
            <person name="Carlton J."/>
        </authorList>
    </citation>
    <scope>NUCLEOTIDE SEQUENCE</scope>
    <source>
        <strain evidence="2">G3</strain>
    </source>
</reference>
<organism evidence="2 3">
    <name type="scientific">Trichomonas vaginalis (strain ATCC PRA-98 / G3)</name>
    <dbReference type="NCBI Taxonomy" id="412133"/>
    <lineage>
        <taxon>Eukaryota</taxon>
        <taxon>Metamonada</taxon>
        <taxon>Parabasalia</taxon>
        <taxon>Trichomonadida</taxon>
        <taxon>Trichomonadidae</taxon>
        <taxon>Trichomonas</taxon>
    </lineage>
</organism>
<feature type="compositionally biased region" description="Basic and acidic residues" evidence="1">
    <location>
        <begin position="67"/>
        <end position="79"/>
    </location>
</feature>
<dbReference type="InParanoid" id="A2EGY3"/>
<feature type="region of interest" description="Disordered" evidence="1">
    <location>
        <begin position="795"/>
        <end position="815"/>
    </location>
</feature>
<feature type="compositionally biased region" description="Basic and acidic residues" evidence="1">
    <location>
        <begin position="161"/>
        <end position="174"/>
    </location>
</feature>
<feature type="compositionally biased region" description="Basic and acidic residues" evidence="1">
    <location>
        <begin position="132"/>
        <end position="141"/>
    </location>
</feature>
<evidence type="ECO:0000313" key="2">
    <source>
        <dbReference type="EMBL" id="EAY08117.1"/>
    </source>
</evidence>
<feature type="region of interest" description="Disordered" evidence="1">
    <location>
        <begin position="754"/>
        <end position="773"/>
    </location>
</feature>